<evidence type="ECO:0000313" key="3">
    <source>
        <dbReference type="Proteomes" id="UP000762253"/>
    </source>
</evidence>
<dbReference type="Proteomes" id="UP000762253">
    <property type="component" value="Unassembled WGS sequence"/>
</dbReference>
<evidence type="ECO:0000256" key="1">
    <source>
        <dbReference type="SAM" id="MobiDB-lite"/>
    </source>
</evidence>
<organism evidence="2 3">
    <name type="scientific">Brasilonema octagenarum UFV-OR1</name>
    <dbReference type="NCBI Taxonomy" id="417115"/>
    <lineage>
        <taxon>Bacteria</taxon>
        <taxon>Bacillati</taxon>
        <taxon>Cyanobacteriota</taxon>
        <taxon>Cyanophyceae</taxon>
        <taxon>Nostocales</taxon>
        <taxon>Scytonemataceae</taxon>
        <taxon>Brasilonema</taxon>
        <taxon>Octagenarum group</taxon>
    </lineage>
</organism>
<accession>A0ABX1MDD0</accession>
<dbReference type="EMBL" id="QMEC01000087">
    <property type="protein sequence ID" value="NMF65051.1"/>
    <property type="molecule type" value="Genomic_DNA"/>
</dbReference>
<keyword evidence="3" id="KW-1185">Reference proteome</keyword>
<comment type="caution">
    <text evidence="2">The sequence shown here is derived from an EMBL/GenBank/DDBJ whole genome shotgun (WGS) entry which is preliminary data.</text>
</comment>
<protein>
    <submittedName>
        <fullName evidence="2">Uncharacterized protein</fullName>
    </submittedName>
</protein>
<proteinExistence type="predicted"/>
<sequence>MSETSKYQNSFHFNQAPGNVNTGDLTIQRDQVGIQHNYAPEQKQNLAEAAKEIQELLDQLSVSYPTSTESQKQAIAYEAIAHIKRDNPTTWQRLRSATEAALIEAFKEVLDNPFVNVTVAAVEGYRKAE</sequence>
<gene>
    <name evidence="2" type="ORF">DP115_20660</name>
</gene>
<name>A0ABX1MDD0_9CYAN</name>
<feature type="region of interest" description="Disordered" evidence="1">
    <location>
        <begin position="1"/>
        <end position="24"/>
    </location>
</feature>
<dbReference type="RefSeq" id="WP_169266631.1">
    <property type="nucleotide sequence ID" value="NZ_QMEC01000087.1"/>
</dbReference>
<reference evidence="2 3" key="1">
    <citation type="submission" date="2018-06" db="EMBL/GenBank/DDBJ databases">
        <title>Comparative genomics of Brasilonema spp. strains.</title>
        <authorList>
            <person name="Alvarenga D.O."/>
            <person name="Fiore M.F."/>
            <person name="Varani A.M."/>
        </authorList>
    </citation>
    <scope>NUCLEOTIDE SEQUENCE [LARGE SCALE GENOMIC DNA]</scope>
    <source>
        <strain evidence="2 3">UFV-OR1</strain>
    </source>
</reference>
<evidence type="ECO:0000313" key="2">
    <source>
        <dbReference type="EMBL" id="NMF65051.1"/>
    </source>
</evidence>